<dbReference type="GO" id="GO:0004588">
    <property type="term" value="F:orotate phosphoribosyltransferase activity"/>
    <property type="evidence" value="ECO:0007669"/>
    <property type="project" value="UniProtKB-EC"/>
</dbReference>
<dbReference type="InterPro" id="IPR004467">
    <property type="entry name" value="Or_phspho_trans_dom"/>
</dbReference>
<organism evidence="8 9">
    <name type="scientific">Oceanobacillus longus</name>
    <dbReference type="NCBI Taxonomy" id="930120"/>
    <lineage>
        <taxon>Bacteria</taxon>
        <taxon>Bacillati</taxon>
        <taxon>Bacillota</taxon>
        <taxon>Bacilli</taxon>
        <taxon>Bacillales</taxon>
        <taxon>Bacillaceae</taxon>
        <taxon>Oceanobacillus</taxon>
    </lineage>
</organism>
<dbReference type="InterPro" id="IPR000836">
    <property type="entry name" value="PRTase_dom"/>
</dbReference>
<dbReference type="RefSeq" id="WP_379495685.1">
    <property type="nucleotide sequence ID" value="NZ_JBHSAO010000001.1"/>
</dbReference>
<comment type="caution">
    <text evidence="8">The sequence shown here is derived from an EMBL/GenBank/DDBJ whole genome shotgun (WGS) entry which is preliminary data.</text>
</comment>
<feature type="domain" description="Phosphoribosyltransferase" evidence="7">
    <location>
        <begin position="46"/>
        <end position="152"/>
    </location>
</feature>
<evidence type="ECO:0000256" key="6">
    <source>
        <dbReference type="HAMAP-Rule" id="MF_01208"/>
    </source>
</evidence>
<comment type="similarity">
    <text evidence="6">Belongs to the purine/pyrimidine phosphoribosyltransferase family. PyrE subfamily.</text>
</comment>
<keyword evidence="9" id="KW-1185">Reference proteome</keyword>
<keyword evidence="3 6" id="KW-0328">Glycosyltransferase</keyword>
<dbReference type="PANTHER" id="PTHR19278:SF9">
    <property type="entry name" value="URIDINE 5'-MONOPHOSPHATE SYNTHASE"/>
    <property type="match status" value="1"/>
</dbReference>
<keyword evidence="6" id="KW-0460">Magnesium</keyword>
<comment type="caution">
    <text evidence="6">Lacks conserved residue(s) required for the propagation of feature annotation.</text>
</comment>
<gene>
    <name evidence="6 8" type="primary">pyrE</name>
    <name evidence="8" type="ORF">ACFOUV_05185</name>
</gene>
<sequence length="204" mass="22439">MALKDELARDLLEIKAVQINPDNYFTWTSGIKSPIYCDNRLTMSYPEIRKKISEAFAEKVAGMEEKPDVIAGCATAGIPHAAWLADQLNLPMVYVRSKPKGHGKGNQIEGNITKGQKVLVIEDLISTGGSSIDSAKALQAEGADVLSVFAIFTYGLKKASRQFAQTNIQFETITNFDELVEALVEDGKLTTNEKVELLSWRDSL</sequence>
<feature type="binding site" evidence="6">
    <location>
        <position position="102"/>
    </location>
    <ligand>
        <name>5-phospho-alpha-D-ribose 1-diphosphate</name>
        <dbReference type="ChEBI" id="CHEBI:58017"/>
        <note>ligand shared between dimeric partners</note>
    </ligand>
</feature>
<dbReference type="InterPro" id="IPR029057">
    <property type="entry name" value="PRTase-like"/>
</dbReference>
<feature type="binding site" evidence="6">
    <location>
        <position position="100"/>
    </location>
    <ligand>
        <name>5-phospho-alpha-D-ribose 1-diphosphate</name>
        <dbReference type="ChEBI" id="CHEBI:58017"/>
        <note>ligand shared between dimeric partners</note>
    </ligand>
</feature>
<proteinExistence type="inferred from homology"/>
<dbReference type="Proteomes" id="UP001595772">
    <property type="component" value="Unassembled WGS sequence"/>
</dbReference>
<evidence type="ECO:0000313" key="9">
    <source>
        <dbReference type="Proteomes" id="UP001595772"/>
    </source>
</evidence>
<evidence type="ECO:0000256" key="5">
    <source>
        <dbReference type="ARBA" id="ARBA00022975"/>
    </source>
</evidence>
<dbReference type="CDD" id="cd06223">
    <property type="entry name" value="PRTases_typeI"/>
    <property type="match status" value="1"/>
</dbReference>
<evidence type="ECO:0000256" key="2">
    <source>
        <dbReference type="ARBA" id="ARBA00011971"/>
    </source>
</evidence>
<evidence type="ECO:0000256" key="4">
    <source>
        <dbReference type="ARBA" id="ARBA00022679"/>
    </source>
</evidence>
<dbReference type="NCBIfam" id="TIGR00336">
    <property type="entry name" value="pyrE"/>
    <property type="match status" value="1"/>
</dbReference>
<evidence type="ECO:0000256" key="3">
    <source>
        <dbReference type="ARBA" id="ARBA00022676"/>
    </source>
</evidence>
<reference evidence="9" key="1">
    <citation type="journal article" date="2019" name="Int. J. Syst. Evol. Microbiol.">
        <title>The Global Catalogue of Microorganisms (GCM) 10K type strain sequencing project: providing services to taxonomists for standard genome sequencing and annotation.</title>
        <authorList>
            <consortium name="The Broad Institute Genomics Platform"/>
            <consortium name="The Broad Institute Genome Sequencing Center for Infectious Disease"/>
            <person name="Wu L."/>
            <person name="Ma J."/>
        </authorList>
    </citation>
    <scope>NUCLEOTIDE SEQUENCE [LARGE SCALE GENOMIC DNA]</scope>
    <source>
        <strain evidence="9">IBRC-M 10703</strain>
    </source>
</reference>
<accession>A0ABV8GUE3</accession>
<dbReference type="PANTHER" id="PTHR19278">
    <property type="entry name" value="OROTATE PHOSPHORIBOSYLTRANSFERASE"/>
    <property type="match status" value="1"/>
</dbReference>
<keyword evidence="5 6" id="KW-0665">Pyrimidine biosynthesis</keyword>
<feature type="binding site" evidence="6">
    <location>
        <position position="126"/>
    </location>
    <ligand>
        <name>orotate</name>
        <dbReference type="ChEBI" id="CHEBI:30839"/>
    </ligand>
</feature>
<protein>
    <recommendedName>
        <fullName evidence="2 6">Orotate phosphoribosyltransferase</fullName>
        <shortName evidence="6">OPRT</shortName>
        <shortName evidence="6">OPRTase</shortName>
        <ecNumber evidence="2 6">2.4.2.10</ecNumber>
    </recommendedName>
</protein>
<dbReference type="HAMAP" id="MF_01208">
    <property type="entry name" value="PyrE"/>
    <property type="match status" value="1"/>
</dbReference>
<dbReference type="Pfam" id="PF00156">
    <property type="entry name" value="Pribosyltran"/>
    <property type="match status" value="1"/>
</dbReference>
<feature type="binding site" description="in other chain" evidence="6">
    <location>
        <begin position="122"/>
        <end position="130"/>
    </location>
    <ligand>
        <name>5-phospho-alpha-D-ribose 1-diphosphate</name>
        <dbReference type="ChEBI" id="CHEBI:58017"/>
        <note>ligand shared between dimeric partners</note>
    </ligand>
</feature>
<dbReference type="SUPFAM" id="SSF53271">
    <property type="entry name" value="PRTase-like"/>
    <property type="match status" value="1"/>
</dbReference>
<comment type="subunit">
    <text evidence="6">Homodimer.</text>
</comment>
<evidence type="ECO:0000313" key="8">
    <source>
        <dbReference type="EMBL" id="MFC4023213.1"/>
    </source>
</evidence>
<comment type="cofactor">
    <cofactor evidence="6">
        <name>Mg(2+)</name>
        <dbReference type="ChEBI" id="CHEBI:18420"/>
    </cofactor>
</comment>
<comment type="catalytic activity">
    <reaction evidence="6">
        <text>orotidine 5'-phosphate + diphosphate = orotate + 5-phospho-alpha-D-ribose 1-diphosphate</text>
        <dbReference type="Rhea" id="RHEA:10380"/>
        <dbReference type="ChEBI" id="CHEBI:30839"/>
        <dbReference type="ChEBI" id="CHEBI:33019"/>
        <dbReference type="ChEBI" id="CHEBI:57538"/>
        <dbReference type="ChEBI" id="CHEBI:58017"/>
        <dbReference type="EC" id="2.4.2.10"/>
    </reaction>
</comment>
<comment type="function">
    <text evidence="6">Catalyzes the transfer of a ribosyl phosphate group from 5-phosphoribose 1-diphosphate to orotate, leading to the formation of orotidine monophosphate (OMP).</text>
</comment>
<dbReference type="EMBL" id="JBHSAO010000001">
    <property type="protein sequence ID" value="MFC4023213.1"/>
    <property type="molecule type" value="Genomic_DNA"/>
</dbReference>
<comment type="pathway">
    <text evidence="1 6">Pyrimidine metabolism; UMP biosynthesis via de novo pathway; UMP from orotate: step 1/2.</text>
</comment>
<feature type="binding site" evidence="6">
    <location>
        <position position="96"/>
    </location>
    <ligand>
        <name>5-phospho-alpha-D-ribose 1-diphosphate</name>
        <dbReference type="ChEBI" id="CHEBI:58017"/>
        <note>ligand shared between dimeric partners</note>
    </ligand>
</feature>
<dbReference type="EC" id="2.4.2.10" evidence="2 6"/>
<name>A0ABV8GUE3_9BACI</name>
<evidence type="ECO:0000259" key="7">
    <source>
        <dbReference type="Pfam" id="PF00156"/>
    </source>
</evidence>
<dbReference type="Gene3D" id="3.40.50.2020">
    <property type="match status" value="1"/>
</dbReference>
<keyword evidence="4 6" id="KW-0808">Transferase</keyword>
<dbReference type="InterPro" id="IPR023031">
    <property type="entry name" value="OPRT"/>
</dbReference>
<evidence type="ECO:0000256" key="1">
    <source>
        <dbReference type="ARBA" id="ARBA00004889"/>
    </source>
</evidence>